<gene>
    <name evidence="7" type="ORF">FHS57_002619</name>
</gene>
<comment type="caution">
    <text evidence="7">The sequence shown here is derived from an EMBL/GenBank/DDBJ whole genome shotgun (WGS) entry which is preliminary data.</text>
</comment>
<feature type="domain" description="RDD" evidence="6">
    <location>
        <begin position="18"/>
        <end position="143"/>
    </location>
</feature>
<evidence type="ECO:0000256" key="1">
    <source>
        <dbReference type="ARBA" id="ARBA00004141"/>
    </source>
</evidence>
<keyword evidence="8" id="KW-1185">Reference proteome</keyword>
<feature type="transmembrane region" description="Helical" evidence="5">
    <location>
        <begin position="57"/>
        <end position="78"/>
    </location>
</feature>
<keyword evidence="2 5" id="KW-0812">Transmembrane</keyword>
<dbReference type="RefSeq" id="WP_183974232.1">
    <property type="nucleotide sequence ID" value="NZ_JACIBY010000005.1"/>
</dbReference>
<reference evidence="7 8" key="1">
    <citation type="submission" date="2020-08" db="EMBL/GenBank/DDBJ databases">
        <title>Genomic Encyclopedia of Type Strains, Phase IV (KMG-IV): sequencing the most valuable type-strain genomes for metagenomic binning, comparative biology and taxonomic classification.</title>
        <authorList>
            <person name="Goeker M."/>
        </authorList>
    </citation>
    <scope>NUCLEOTIDE SEQUENCE [LARGE SCALE GENOMIC DNA]</scope>
    <source>
        <strain evidence="7 8">DSM 17976</strain>
    </source>
</reference>
<protein>
    <submittedName>
        <fullName evidence="7">Putative RDD family membrane protein YckC</fullName>
    </submittedName>
</protein>
<proteinExistence type="predicted"/>
<evidence type="ECO:0000256" key="4">
    <source>
        <dbReference type="ARBA" id="ARBA00023136"/>
    </source>
</evidence>
<evidence type="ECO:0000313" key="7">
    <source>
        <dbReference type="EMBL" id="MBB3838613.1"/>
    </source>
</evidence>
<dbReference type="Pfam" id="PF06271">
    <property type="entry name" value="RDD"/>
    <property type="match status" value="1"/>
</dbReference>
<dbReference type="InterPro" id="IPR010432">
    <property type="entry name" value="RDD"/>
</dbReference>
<evidence type="ECO:0000256" key="3">
    <source>
        <dbReference type="ARBA" id="ARBA00022989"/>
    </source>
</evidence>
<sequence>MSVRIQTSQNVDLEYEPASIGERIAANLIDRLIYIGWVIAWIVAYGAIGRGSGTSTFVMIVIVVLPIMLYPILTEYFLNGQTLGKRAMRIRVVLLDGSPPTLGAYLLRWLLILVDTEILTPLVAIITIAANGKGQRIGDIAAGTTVVKTTKRVTLSQVVYQDLPDDYLVTYTTANQLKDTDIETIRQVLRTSNDELLERTAEKVAEVLEITSPLEYRTFLLTVVNDYAHLANKEEQ</sequence>
<dbReference type="PANTHER" id="PTHR38480">
    <property type="entry name" value="SLR0254 PROTEIN"/>
    <property type="match status" value="1"/>
</dbReference>
<dbReference type="AlphaFoldDB" id="A0A7W5ZKM4"/>
<evidence type="ECO:0000256" key="5">
    <source>
        <dbReference type="SAM" id="Phobius"/>
    </source>
</evidence>
<dbReference type="GO" id="GO:0016020">
    <property type="term" value="C:membrane"/>
    <property type="evidence" value="ECO:0007669"/>
    <property type="project" value="UniProtKB-SubCell"/>
</dbReference>
<name>A0A7W5ZKM4_9BACT</name>
<evidence type="ECO:0000256" key="2">
    <source>
        <dbReference type="ARBA" id="ARBA00022692"/>
    </source>
</evidence>
<keyword evidence="4 5" id="KW-0472">Membrane</keyword>
<dbReference type="PANTHER" id="PTHR38480:SF1">
    <property type="entry name" value="SLR0254 PROTEIN"/>
    <property type="match status" value="1"/>
</dbReference>
<evidence type="ECO:0000259" key="6">
    <source>
        <dbReference type="Pfam" id="PF06271"/>
    </source>
</evidence>
<evidence type="ECO:0000313" key="8">
    <source>
        <dbReference type="Proteomes" id="UP000541352"/>
    </source>
</evidence>
<organism evidence="7 8">
    <name type="scientific">Runella defluvii</name>
    <dbReference type="NCBI Taxonomy" id="370973"/>
    <lineage>
        <taxon>Bacteria</taxon>
        <taxon>Pseudomonadati</taxon>
        <taxon>Bacteroidota</taxon>
        <taxon>Cytophagia</taxon>
        <taxon>Cytophagales</taxon>
        <taxon>Spirosomataceae</taxon>
        <taxon>Runella</taxon>
    </lineage>
</organism>
<comment type="subcellular location">
    <subcellularLocation>
        <location evidence="1">Membrane</location>
        <topology evidence="1">Multi-pass membrane protein</topology>
    </subcellularLocation>
</comment>
<accession>A0A7W5ZKM4</accession>
<keyword evidence="3 5" id="KW-1133">Transmembrane helix</keyword>
<dbReference type="EMBL" id="JACIBY010000005">
    <property type="protein sequence ID" value="MBB3838613.1"/>
    <property type="molecule type" value="Genomic_DNA"/>
</dbReference>
<dbReference type="Proteomes" id="UP000541352">
    <property type="component" value="Unassembled WGS sequence"/>
</dbReference>
<feature type="transmembrane region" description="Helical" evidence="5">
    <location>
        <begin position="32"/>
        <end position="51"/>
    </location>
</feature>